<dbReference type="InterPro" id="IPR003856">
    <property type="entry name" value="LPS_length_determ_N"/>
</dbReference>
<evidence type="ECO:0000256" key="7">
    <source>
        <dbReference type="SAM" id="Phobius"/>
    </source>
</evidence>
<evidence type="ECO:0000313" key="10">
    <source>
        <dbReference type="EMBL" id="PCE40724.1"/>
    </source>
</evidence>
<dbReference type="KEGG" id="rdi:CMV14_09465"/>
<proteinExistence type="predicted"/>
<name>A0A2A4FSQ6_9SPHN</name>
<dbReference type="GO" id="GO:0004713">
    <property type="term" value="F:protein tyrosine kinase activity"/>
    <property type="evidence" value="ECO:0007669"/>
    <property type="project" value="TreeGrafter"/>
</dbReference>
<evidence type="ECO:0000256" key="1">
    <source>
        <dbReference type="ARBA" id="ARBA00004651"/>
    </source>
</evidence>
<keyword evidence="5 7" id="KW-0472">Membrane</keyword>
<dbReference type="GO" id="GO:0005886">
    <property type="term" value="C:plasma membrane"/>
    <property type="evidence" value="ECO:0007669"/>
    <property type="project" value="UniProtKB-SubCell"/>
</dbReference>
<dbReference type="Pfam" id="PF02706">
    <property type="entry name" value="Wzz"/>
    <property type="match status" value="1"/>
</dbReference>
<keyword evidence="4 7" id="KW-1133">Transmembrane helix</keyword>
<feature type="transmembrane region" description="Helical" evidence="7">
    <location>
        <begin position="34"/>
        <end position="52"/>
    </location>
</feature>
<feature type="coiled-coil region" evidence="6">
    <location>
        <begin position="202"/>
        <end position="229"/>
    </location>
</feature>
<keyword evidence="11" id="KW-1185">Reference proteome</keyword>
<evidence type="ECO:0000256" key="3">
    <source>
        <dbReference type="ARBA" id="ARBA00022692"/>
    </source>
</evidence>
<evidence type="ECO:0000259" key="8">
    <source>
        <dbReference type="Pfam" id="PF02706"/>
    </source>
</evidence>
<sequence length="469" mass="49784">MIVDLEPMEGSPAVRRRFAQPGYLFTFATERARLMGIVAGAVLALVLLYLLLATREYSARSMVIIDPRKQETTKSDPVLSGLEPDATVVETELQMLQSRSLAEQVGKDLGLDRDSSFVEPPSGLLHSLKSMVRGGEENDPNRAMTDKLLGGLKVARVGTSYAISINWSGDEPGLAARIANQYAQRYIINQVDTKDSATAQVNSKIRDRLDEIREQLTDAEAKVVAFRQKTGLISAMDPANSSIQISGLGQQMALARAQAAEQAALLAAAQRANGAASPAAQASQVIQALRAQQGGIEARAAELNTRYGPQHPLVQQVAEQQRDIQALIDGEVARANRAAQDAARAAASAAGSRAGSSASSLGAAQGSFAANNVATTRLAELERDAAALTALYQSYLSRYKETGVEVGMQTPDARIISRAVPPFDPSTPNVPLTIALGLLLALFAAIGAAIIAELMLFVKLKRDEAALVA</sequence>
<feature type="domain" description="Polysaccharide chain length determinant N-terminal" evidence="8">
    <location>
        <begin position="30"/>
        <end position="108"/>
    </location>
</feature>
<dbReference type="AlphaFoldDB" id="A0A2A4FSQ6"/>
<dbReference type="OrthoDB" id="230260at2"/>
<evidence type="ECO:0000256" key="2">
    <source>
        <dbReference type="ARBA" id="ARBA00022475"/>
    </source>
</evidence>
<evidence type="ECO:0000313" key="11">
    <source>
        <dbReference type="Proteomes" id="UP000218934"/>
    </source>
</evidence>
<protein>
    <recommendedName>
        <fullName evidence="12">Polysaccharide chain length determinant N-terminal domain-containing protein</fullName>
    </recommendedName>
</protein>
<evidence type="ECO:0000256" key="4">
    <source>
        <dbReference type="ARBA" id="ARBA00022989"/>
    </source>
</evidence>
<keyword evidence="2" id="KW-1003">Cell membrane</keyword>
<gene>
    <name evidence="10" type="ORF">COO09_18575</name>
</gene>
<reference evidence="10 11" key="1">
    <citation type="submission" date="2017-09" db="EMBL/GenBank/DDBJ databases">
        <title>The Catabolism of 3,6-Dichlorosalicylic acid is Initiated by the Cytochrome P450 Monooxygenase DsmABC in Rhizorhabdus dicambivorans Ndbn-20.</title>
        <authorList>
            <person name="Na L."/>
        </authorList>
    </citation>
    <scope>NUCLEOTIDE SEQUENCE [LARGE SCALE GENOMIC DNA]</scope>
    <source>
        <strain evidence="10 11">Ndbn-20m</strain>
    </source>
</reference>
<evidence type="ECO:0008006" key="12">
    <source>
        <dbReference type="Google" id="ProtNLM"/>
    </source>
</evidence>
<dbReference type="InterPro" id="IPR050445">
    <property type="entry name" value="Bact_polysacc_biosynth/exp"/>
</dbReference>
<comment type="subcellular location">
    <subcellularLocation>
        <location evidence="1">Cell membrane</location>
        <topology evidence="1">Multi-pass membrane protein</topology>
    </subcellularLocation>
</comment>
<dbReference type="PANTHER" id="PTHR32309">
    <property type="entry name" value="TYROSINE-PROTEIN KINASE"/>
    <property type="match status" value="1"/>
</dbReference>
<feature type="domain" description="Tyrosine-protein kinase G-rich" evidence="9">
    <location>
        <begin position="380"/>
        <end position="451"/>
    </location>
</feature>
<dbReference type="Proteomes" id="UP000218934">
    <property type="component" value="Unassembled WGS sequence"/>
</dbReference>
<comment type="caution">
    <text evidence="10">The sequence shown here is derived from an EMBL/GenBank/DDBJ whole genome shotgun (WGS) entry which is preliminary data.</text>
</comment>
<dbReference type="EMBL" id="NWUF01000023">
    <property type="protein sequence ID" value="PCE40724.1"/>
    <property type="molecule type" value="Genomic_DNA"/>
</dbReference>
<dbReference type="InterPro" id="IPR032807">
    <property type="entry name" value="GNVR"/>
</dbReference>
<evidence type="ECO:0000256" key="5">
    <source>
        <dbReference type="ARBA" id="ARBA00023136"/>
    </source>
</evidence>
<evidence type="ECO:0000256" key="6">
    <source>
        <dbReference type="SAM" id="Coils"/>
    </source>
</evidence>
<dbReference type="PANTHER" id="PTHR32309:SF13">
    <property type="entry name" value="FERRIC ENTEROBACTIN TRANSPORT PROTEIN FEPE"/>
    <property type="match status" value="1"/>
</dbReference>
<accession>A0A2A4FSQ6</accession>
<organism evidence="10 11">
    <name type="scientific">Rhizorhabdus dicambivorans</name>
    <dbReference type="NCBI Taxonomy" id="1850238"/>
    <lineage>
        <taxon>Bacteria</taxon>
        <taxon>Pseudomonadati</taxon>
        <taxon>Pseudomonadota</taxon>
        <taxon>Alphaproteobacteria</taxon>
        <taxon>Sphingomonadales</taxon>
        <taxon>Sphingomonadaceae</taxon>
        <taxon>Rhizorhabdus</taxon>
    </lineage>
</organism>
<dbReference type="RefSeq" id="WP_066967025.1">
    <property type="nucleotide sequence ID" value="NZ_CP023449.1"/>
</dbReference>
<evidence type="ECO:0000259" key="9">
    <source>
        <dbReference type="Pfam" id="PF13807"/>
    </source>
</evidence>
<keyword evidence="6" id="KW-0175">Coiled coil</keyword>
<keyword evidence="3 7" id="KW-0812">Transmembrane</keyword>
<dbReference type="Pfam" id="PF13807">
    <property type="entry name" value="GNVR"/>
    <property type="match status" value="1"/>
</dbReference>
<feature type="transmembrane region" description="Helical" evidence="7">
    <location>
        <begin position="430"/>
        <end position="452"/>
    </location>
</feature>
<feature type="coiled-coil region" evidence="6">
    <location>
        <begin position="371"/>
        <end position="398"/>
    </location>
</feature>